<keyword evidence="1" id="KW-0472">Membrane</keyword>
<evidence type="ECO:0000256" key="1">
    <source>
        <dbReference type="SAM" id="Phobius"/>
    </source>
</evidence>
<name>A0A0K8T2J9_LYGHE</name>
<dbReference type="InterPro" id="IPR024079">
    <property type="entry name" value="MetalloPept_cat_dom_sf"/>
</dbReference>
<dbReference type="GO" id="GO:0006508">
    <property type="term" value="P:proteolysis"/>
    <property type="evidence" value="ECO:0007669"/>
    <property type="project" value="InterPro"/>
</dbReference>
<proteinExistence type="predicted"/>
<feature type="transmembrane region" description="Helical" evidence="1">
    <location>
        <begin position="69"/>
        <end position="93"/>
    </location>
</feature>
<accession>A0A0K8T2J9</accession>
<dbReference type="AlphaFoldDB" id="A0A0K8T2J9"/>
<protein>
    <submittedName>
        <fullName evidence="2">Uncharacterized protein</fullName>
    </submittedName>
</protein>
<dbReference type="PROSITE" id="PS51885">
    <property type="entry name" value="NEPRILYSIN"/>
    <property type="match status" value="1"/>
</dbReference>
<dbReference type="SUPFAM" id="SSF55486">
    <property type="entry name" value="Metalloproteases ('zincins'), catalytic domain"/>
    <property type="match status" value="1"/>
</dbReference>
<feature type="non-terminal residue" evidence="2">
    <location>
        <position position="138"/>
    </location>
</feature>
<dbReference type="EMBL" id="GBRD01006220">
    <property type="protein sequence ID" value="JAG59601.1"/>
    <property type="molecule type" value="Transcribed_RNA"/>
</dbReference>
<sequence>MKKPYEEKGEVPSTGFAPGVHTNGVLKRDIVEIVENPLGPSCDASASRGPHRTLWLRRGSPGMPPPMAAVLPLAIICILVIALCIVAVVLLSVHNCSSKLDEHPVCFSEHCVRTAASLLAAMDQSADPCVDFFQFACG</sequence>
<organism evidence="2">
    <name type="scientific">Lygus hesperus</name>
    <name type="common">Western plant bug</name>
    <dbReference type="NCBI Taxonomy" id="30085"/>
    <lineage>
        <taxon>Eukaryota</taxon>
        <taxon>Metazoa</taxon>
        <taxon>Ecdysozoa</taxon>
        <taxon>Arthropoda</taxon>
        <taxon>Hexapoda</taxon>
        <taxon>Insecta</taxon>
        <taxon>Pterygota</taxon>
        <taxon>Neoptera</taxon>
        <taxon>Paraneoptera</taxon>
        <taxon>Hemiptera</taxon>
        <taxon>Heteroptera</taxon>
        <taxon>Panheteroptera</taxon>
        <taxon>Cimicomorpha</taxon>
        <taxon>Miridae</taxon>
        <taxon>Mirini</taxon>
        <taxon>Lygus</taxon>
    </lineage>
</organism>
<keyword evidence="1" id="KW-1133">Transmembrane helix</keyword>
<reference evidence="2" key="1">
    <citation type="submission" date="2014-09" db="EMBL/GenBank/DDBJ databases">
        <authorList>
            <person name="Magalhaes I.L.F."/>
            <person name="Oliveira U."/>
            <person name="Santos F.R."/>
            <person name="Vidigal T.H.D.A."/>
            <person name="Brescovit A.D."/>
            <person name="Santos A.J."/>
        </authorList>
    </citation>
    <scope>NUCLEOTIDE SEQUENCE</scope>
</reference>
<dbReference type="Gene3D" id="3.40.390.10">
    <property type="entry name" value="Collagenase (Catalytic Domain)"/>
    <property type="match status" value="1"/>
</dbReference>
<dbReference type="GO" id="GO:0004222">
    <property type="term" value="F:metalloendopeptidase activity"/>
    <property type="evidence" value="ECO:0007669"/>
    <property type="project" value="InterPro"/>
</dbReference>
<keyword evidence="1" id="KW-0812">Transmembrane</keyword>
<dbReference type="InterPro" id="IPR000718">
    <property type="entry name" value="Peptidase_M13"/>
</dbReference>
<evidence type="ECO:0000313" key="2">
    <source>
        <dbReference type="EMBL" id="JAG59601.1"/>
    </source>
</evidence>